<proteinExistence type="predicted"/>
<feature type="transmembrane region" description="Helical" evidence="1">
    <location>
        <begin position="100"/>
        <end position="124"/>
    </location>
</feature>
<accession>A0ABP8TYA9</accession>
<sequence length="192" mass="20678">MDVGPAPNACPLCRMTDQTQPVPGIVSSQTAYASAYSRGYRAYGTSSSALAQMLSLPAARPPRGLVTAGWILTLLGVPLAALFVLVSLSAHHSSSHPAPMWASVMAPLLMTLPLWLSGLICRGIGYVRMSAFRRGAPLREKAWQVWSTARYCFRDHVVFLPHGAHAPAQFARSLIFDTAQHALTGSHTPIRS</sequence>
<keyword evidence="1" id="KW-1133">Transmembrane helix</keyword>
<organism evidence="2 3">
    <name type="scientific">Actinoallomurus liliacearum</name>
    <dbReference type="NCBI Taxonomy" id="1080073"/>
    <lineage>
        <taxon>Bacteria</taxon>
        <taxon>Bacillati</taxon>
        <taxon>Actinomycetota</taxon>
        <taxon>Actinomycetes</taxon>
        <taxon>Streptosporangiales</taxon>
        <taxon>Thermomonosporaceae</taxon>
        <taxon>Actinoallomurus</taxon>
    </lineage>
</organism>
<evidence type="ECO:0000313" key="3">
    <source>
        <dbReference type="Proteomes" id="UP001500212"/>
    </source>
</evidence>
<evidence type="ECO:0000313" key="2">
    <source>
        <dbReference type="EMBL" id="GAA4619372.1"/>
    </source>
</evidence>
<dbReference type="Proteomes" id="UP001500212">
    <property type="component" value="Unassembled WGS sequence"/>
</dbReference>
<dbReference type="EMBL" id="BAABHJ010000041">
    <property type="protein sequence ID" value="GAA4619372.1"/>
    <property type="molecule type" value="Genomic_DNA"/>
</dbReference>
<name>A0ABP8TYA9_9ACTN</name>
<reference evidence="3" key="1">
    <citation type="journal article" date="2019" name="Int. J. Syst. Evol. Microbiol.">
        <title>The Global Catalogue of Microorganisms (GCM) 10K type strain sequencing project: providing services to taxonomists for standard genome sequencing and annotation.</title>
        <authorList>
            <consortium name="The Broad Institute Genomics Platform"/>
            <consortium name="The Broad Institute Genome Sequencing Center for Infectious Disease"/>
            <person name="Wu L."/>
            <person name="Ma J."/>
        </authorList>
    </citation>
    <scope>NUCLEOTIDE SEQUENCE [LARGE SCALE GENOMIC DNA]</scope>
    <source>
        <strain evidence="3">JCM 17938</strain>
    </source>
</reference>
<keyword evidence="1" id="KW-0812">Transmembrane</keyword>
<keyword evidence="3" id="KW-1185">Reference proteome</keyword>
<evidence type="ECO:0000256" key="1">
    <source>
        <dbReference type="SAM" id="Phobius"/>
    </source>
</evidence>
<keyword evidence="1" id="KW-0472">Membrane</keyword>
<comment type="caution">
    <text evidence="2">The sequence shown here is derived from an EMBL/GenBank/DDBJ whole genome shotgun (WGS) entry which is preliminary data.</text>
</comment>
<protein>
    <submittedName>
        <fullName evidence="2">Uncharacterized protein</fullName>
    </submittedName>
</protein>
<feature type="transmembrane region" description="Helical" evidence="1">
    <location>
        <begin position="65"/>
        <end position="88"/>
    </location>
</feature>
<gene>
    <name evidence="2" type="ORF">GCM10023195_87530</name>
</gene>